<dbReference type="Pfam" id="PF13271">
    <property type="entry name" value="DUF4062"/>
    <property type="match status" value="1"/>
</dbReference>
<dbReference type="PANTHER" id="PTHR12697:SF5">
    <property type="entry name" value="DEOXYHYPUSINE HYDROXYLASE"/>
    <property type="match status" value="1"/>
</dbReference>
<dbReference type="Gene3D" id="1.25.10.10">
    <property type="entry name" value="Leucine-rich Repeat Variant"/>
    <property type="match status" value="4"/>
</dbReference>
<sequence length="1194" mass="127484">MAERGGGLVHLRVFLSSPGDVADEREIARTVVEQLQYDPFVRGRVTFDVVAWDQPGGGAPITATETPQASIDRGLPRPSQCDVVVVILWSRMGTPLPFPEYRKPDGGAYLSGTEWEYEDALRGAAAAGRPTVLVYRRTAKVMLDSDAADVEERLRDKRLVNEFFERMRDPRTGAALRGHKRYGSPDGFRAEFQHDLKSLVHQIINAAPGGAKPPRRSADLPPPWEGSPFPGLRAFTPQDAPIFFGRGRETDELVARVTASGFVAVVGASGSGKSSLVGAGLIPRLELSGTGWIFPRYDRTDMRWSGLRFTPGEVGDNPFLATAAKLAPLVGADAAVLADELAAGPYGIVSRLPGGTSMIFVDQFEELFTMVDPARVRPWVRLLEAAALSGRCHVVITLRADFYHRCLAVPELARLLEAGQFPLGAPTDTLPDMIMRPAERADLRFVEGLPGRILRDTGGDADALPLLAYTLDELCRAGQAERLLDFATYERLGGVQGAIGTRAEHVFTQLLDEQARAAFSRVFRELVKVDERGRSTRRRARLAQIAGDGPARRFVEVLTNARLLVQSKDERDQPIVYVAHEALFGSWARLSGWIQAIREDLLLEHKVTAAAAEWAQHGRDEAFRWPHERLEPVYAMVRRLGADLDPVTAEFVEPEHDRLFPVLRDPDVETYRRQNTMDRLFTIGATTVPGLLDMLGDPSAVARQAAAGVLARLGEPAIEGLVAALGHGDPEVRLAALGALRQLGDPRVAGKLAPALRDPDIRVRSAAVGALTSFGGPTARDMLGAAVTDEQADVRWLAAGALGAFGPEAVPHLLSVGDDDDTATESARRALLAIGDRGIEPLLEGLRGLDPRRRVNAAATLAGLGASAVPGLVVALGDADPDVRWQACEALAVIADDGCVSSLTSTLDDAEPAVRAAAAHALGALRAEGAVARLTAALVDDDHVVRWAATDALAQIGRTSVQPLLAAASAPGPGGSMVSAALIRCADPSLVSALRSEHEWIRRRVMDVLIKWGEPALPDLFGLLEDPDHRTRDTAARALAGIGHLAVPGLIRQAGSDDPDTRCAAGRALRWIAVDDTLTERTPGVPGARRALPALQRLLSDAEPRCRDTAADALAGFGQDALPVVWRGLAAPSQPTRAAAVRAAVRIGPAAVPGLLVMAGKSGSVARAPAIEALRAIATPAALFGLAELGMAPE</sequence>
<dbReference type="eggNOG" id="COG1132">
    <property type="taxonomic scope" value="Bacteria"/>
</dbReference>
<gene>
    <name evidence="3" type="ordered locus">Sros_4287</name>
</gene>
<dbReference type="HOGENOM" id="CLU_271467_0_0_11"/>
<dbReference type="SUPFAM" id="SSF52540">
    <property type="entry name" value="P-loop containing nucleoside triphosphate hydrolases"/>
    <property type="match status" value="1"/>
</dbReference>
<proteinExistence type="predicted"/>
<dbReference type="InterPro" id="IPR025139">
    <property type="entry name" value="DUF4062"/>
</dbReference>
<reference evidence="3 4" key="1">
    <citation type="journal article" date="2010" name="Stand. Genomic Sci.">
        <title>Complete genome sequence of Streptosporangium roseum type strain (NI 9100).</title>
        <authorList>
            <person name="Nolan M."/>
            <person name="Sikorski J."/>
            <person name="Jando M."/>
            <person name="Lucas S."/>
            <person name="Lapidus A."/>
            <person name="Glavina Del Rio T."/>
            <person name="Chen F."/>
            <person name="Tice H."/>
            <person name="Pitluck S."/>
            <person name="Cheng J.F."/>
            <person name="Chertkov O."/>
            <person name="Sims D."/>
            <person name="Meincke L."/>
            <person name="Brettin T."/>
            <person name="Han C."/>
            <person name="Detter J.C."/>
            <person name="Bruce D."/>
            <person name="Goodwin L."/>
            <person name="Land M."/>
            <person name="Hauser L."/>
            <person name="Chang Y.J."/>
            <person name="Jeffries C.D."/>
            <person name="Ivanova N."/>
            <person name="Mavromatis K."/>
            <person name="Mikhailova N."/>
            <person name="Chen A."/>
            <person name="Palaniappan K."/>
            <person name="Chain P."/>
            <person name="Rohde M."/>
            <person name="Goker M."/>
            <person name="Bristow J."/>
            <person name="Eisen J.A."/>
            <person name="Markowitz V."/>
            <person name="Hugenholtz P."/>
            <person name="Kyrpides N.C."/>
            <person name="Klenk H.P."/>
        </authorList>
    </citation>
    <scope>NUCLEOTIDE SEQUENCE [LARGE SCALE GENOMIC DNA]</scope>
    <source>
        <strain evidence="4">ATCC 12428 / DSM 43021 / JCM 3005 / NI 9100</strain>
    </source>
</reference>
<evidence type="ECO:0000313" key="4">
    <source>
        <dbReference type="Proteomes" id="UP000002029"/>
    </source>
</evidence>
<evidence type="ECO:0000259" key="2">
    <source>
        <dbReference type="Pfam" id="PF20703"/>
    </source>
</evidence>
<dbReference type="InterPro" id="IPR027417">
    <property type="entry name" value="P-loop_NTPase"/>
</dbReference>
<name>D2AZU3_STRRD</name>
<dbReference type="InterPro" id="IPR016024">
    <property type="entry name" value="ARM-type_fold"/>
</dbReference>
<dbReference type="Pfam" id="PF13646">
    <property type="entry name" value="HEAT_2"/>
    <property type="match status" value="4"/>
</dbReference>
<organism evidence="3 4">
    <name type="scientific">Streptosporangium roseum (strain ATCC 12428 / DSM 43021 / JCM 3005 / KCTC 9067 / NCIMB 10171 / NRRL 2505 / NI 9100)</name>
    <dbReference type="NCBI Taxonomy" id="479432"/>
    <lineage>
        <taxon>Bacteria</taxon>
        <taxon>Bacillati</taxon>
        <taxon>Actinomycetota</taxon>
        <taxon>Actinomycetes</taxon>
        <taxon>Streptosporangiales</taxon>
        <taxon>Streptosporangiaceae</taxon>
        <taxon>Streptosporangium</taxon>
    </lineage>
</organism>
<dbReference type="PANTHER" id="PTHR12697">
    <property type="entry name" value="PBS LYASE HEAT-LIKE PROTEIN"/>
    <property type="match status" value="1"/>
</dbReference>
<dbReference type="GO" id="GO:0016491">
    <property type="term" value="F:oxidoreductase activity"/>
    <property type="evidence" value="ECO:0007669"/>
    <property type="project" value="TreeGrafter"/>
</dbReference>
<keyword evidence="4" id="KW-1185">Reference proteome</keyword>
<dbReference type="InterPro" id="IPR004155">
    <property type="entry name" value="PBS_lyase_HEAT"/>
</dbReference>
<dbReference type="SMART" id="SM00567">
    <property type="entry name" value="EZ_HEAT"/>
    <property type="match status" value="12"/>
</dbReference>
<dbReference type="KEGG" id="sro:Sros_4287"/>
<dbReference type="RefSeq" id="WP_012890919.1">
    <property type="nucleotide sequence ID" value="NC_013595.1"/>
</dbReference>
<dbReference type="AlphaFoldDB" id="D2AZU3"/>
<evidence type="ECO:0000313" key="3">
    <source>
        <dbReference type="EMBL" id="ACZ87177.1"/>
    </source>
</evidence>
<dbReference type="InterPro" id="IPR000225">
    <property type="entry name" value="Armadillo"/>
</dbReference>
<dbReference type="SMART" id="SM00185">
    <property type="entry name" value="ARM"/>
    <property type="match status" value="3"/>
</dbReference>
<feature type="domain" description="Novel STAND NTPase 1" evidence="2">
    <location>
        <begin position="228"/>
        <end position="621"/>
    </location>
</feature>
<dbReference type="Proteomes" id="UP000002029">
    <property type="component" value="Chromosome"/>
</dbReference>
<dbReference type="Pfam" id="PF20703">
    <property type="entry name" value="nSTAND1"/>
    <property type="match status" value="1"/>
</dbReference>
<dbReference type="InterPro" id="IPR011989">
    <property type="entry name" value="ARM-like"/>
</dbReference>
<feature type="domain" description="DUF4062" evidence="1">
    <location>
        <begin position="12"/>
        <end position="120"/>
    </location>
</feature>
<dbReference type="EMBL" id="CP001814">
    <property type="protein sequence ID" value="ACZ87177.1"/>
    <property type="molecule type" value="Genomic_DNA"/>
</dbReference>
<accession>D2AZU3</accession>
<dbReference type="InterPro" id="IPR049052">
    <property type="entry name" value="nSTAND1"/>
</dbReference>
<protein>
    <submittedName>
        <fullName evidence="3">HEAT repeat-domain-containing protein-like protein</fullName>
    </submittedName>
</protein>
<dbReference type="OrthoDB" id="414967at2"/>
<dbReference type="STRING" id="479432.Sros_4287"/>
<dbReference type="SUPFAM" id="SSF48371">
    <property type="entry name" value="ARM repeat"/>
    <property type="match status" value="1"/>
</dbReference>
<dbReference type="eggNOG" id="COG1413">
    <property type="taxonomic scope" value="Bacteria"/>
</dbReference>
<evidence type="ECO:0000259" key="1">
    <source>
        <dbReference type="Pfam" id="PF13271"/>
    </source>
</evidence>